<evidence type="ECO:0000259" key="1">
    <source>
        <dbReference type="Pfam" id="PF03478"/>
    </source>
</evidence>
<sequence length="152" mass="16952">MYLVESSSSSTSSKKEGKLQVIFRGDCNPPRDNYLYTTEFAVYQLDIVNRNWERISTLDGDTIFVGSNASMSISSVEAERSGIKSNCIYFTYHYITELGASERGGKDMGIYNMQDESVERFDGVVNQSLLSCLENQGPDSFVCPPLWIAPGN</sequence>
<keyword evidence="3" id="KW-1185">Reference proteome</keyword>
<reference evidence="2" key="1">
    <citation type="submission" date="2023-03" db="EMBL/GenBank/DDBJ databases">
        <authorList>
            <person name="Julca I."/>
        </authorList>
    </citation>
    <scope>NUCLEOTIDE SEQUENCE</scope>
</reference>
<proteinExistence type="predicted"/>
<feature type="domain" description="KIB1-4 beta-propeller" evidence="1">
    <location>
        <begin position="2"/>
        <end position="112"/>
    </location>
</feature>
<organism evidence="2 3">
    <name type="scientific">Oldenlandia corymbosa var. corymbosa</name>
    <dbReference type="NCBI Taxonomy" id="529605"/>
    <lineage>
        <taxon>Eukaryota</taxon>
        <taxon>Viridiplantae</taxon>
        <taxon>Streptophyta</taxon>
        <taxon>Embryophyta</taxon>
        <taxon>Tracheophyta</taxon>
        <taxon>Spermatophyta</taxon>
        <taxon>Magnoliopsida</taxon>
        <taxon>eudicotyledons</taxon>
        <taxon>Gunneridae</taxon>
        <taxon>Pentapetalae</taxon>
        <taxon>asterids</taxon>
        <taxon>lamiids</taxon>
        <taxon>Gentianales</taxon>
        <taxon>Rubiaceae</taxon>
        <taxon>Rubioideae</taxon>
        <taxon>Spermacoceae</taxon>
        <taxon>Hedyotis-Oldenlandia complex</taxon>
        <taxon>Oldenlandia</taxon>
    </lineage>
</organism>
<name>A0AAV1DHI1_OLDCO</name>
<evidence type="ECO:0000313" key="3">
    <source>
        <dbReference type="Proteomes" id="UP001161247"/>
    </source>
</evidence>
<protein>
    <submittedName>
        <fullName evidence="2">OLC1v1006389C1</fullName>
    </submittedName>
</protein>
<gene>
    <name evidence="2" type="ORF">OLC1_LOCUS15492</name>
</gene>
<evidence type="ECO:0000313" key="2">
    <source>
        <dbReference type="EMBL" id="CAI9107103.1"/>
    </source>
</evidence>
<dbReference type="Pfam" id="PF03478">
    <property type="entry name" value="Beta-prop_KIB1-4"/>
    <property type="match status" value="1"/>
</dbReference>
<dbReference type="InterPro" id="IPR050942">
    <property type="entry name" value="F-box_BR-signaling"/>
</dbReference>
<dbReference type="InterPro" id="IPR005174">
    <property type="entry name" value="KIB1-4_b-propeller"/>
</dbReference>
<dbReference type="PANTHER" id="PTHR44259">
    <property type="entry name" value="OS07G0183000 PROTEIN-RELATED"/>
    <property type="match status" value="1"/>
</dbReference>
<dbReference type="Proteomes" id="UP001161247">
    <property type="component" value="Chromosome 5"/>
</dbReference>
<accession>A0AAV1DHI1</accession>
<dbReference type="AlphaFoldDB" id="A0AAV1DHI1"/>
<dbReference type="EMBL" id="OX459122">
    <property type="protein sequence ID" value="CAI9107103.1"/>
    <property type="molecule type" value="Genomic_DNA"/>
</dbReference>